<organism evidence="3 4">
    <name type="scientific">Bifidobacterium phasiani</name>
    <dbReference type="NCBI Taxonomy" id="2834431"/>
    <lineage>
        <taxon>Bacteria</taxon>
        <taxon>Bacillati</taxon>
        <taxon>Actinomycetota</taxon>
        <taxon>Actinomycetes</taxon>
        <taxon>Bifidobacteriales</taxon>
        <taxon>Bifidobacteriaceae</taxon>
        <taxon>Bifidobacterium</taxon>
    </lineage>
</organism>
<dbReference type="EMBL" id="JAHBBD010000017">
    <property type="protein sequence ID" value="MBW3083266.1"/>
    <property type="molecule type" value="Genomic_DNA"/>
</dbReference>
<dbReference type="CDD" id="cd16443">
    <property type="entry name" value="LplA"/>
    <property type="match status" value="1"/>
</dbReference>
<feature type="region of interest" description="Disordered" evidence="1">
    <location>
        <begin position="358"/>
        <end position="383"/>
    </location>
</feature>
<sequence>MRGLCKQPGGKLVAVAVESGGGAWSCRLDGDFFADGADDAACRALIADIEASLAAVAAGPAATADPAAVRGSARDAVDGAMRRHPAARLVGADAATIATAFLRAVGLDDAGARATAGGPVEPRPAAPPEPDWRAFWRALAPVVVRDRPRTPEEQMALDERWAREVAAGKRPATLRFWEWSAPAVVVGRFQSIPDEVRVDEARRLGFHVVRRCTGGGAMVVEPDGVITYSLYAPADALDGVGAAEAYRRCDGWLVAALRGLGLDAGFQGLNDIASARGKIGGAAQRRFPAAHGGPGAVLHHTTLAYDLDGATMAGLLNTSREKLSDKAVRSARRRVDPLRSQTGLPRRAVLDALTAAAAQAGGTAAPRGRAYNGRTDPGETSNG</sequence>
<keyword evidence="4" id="KW-1185">Reference proteome</keyword>
<dbReference type="Proteomes" id="UP000812844">
    <property type="component" value="Unassembled WGS sequence"/>
</dbReference>
<evidence type="ECO:0000313" key="4">
    <source>
        <dbReference type="Proteomes" id="UP000812844"/>
    </source>
</evidence>
<gene>
    <name evidence="3" type="ORF">KIH73_07795</name>
</gene>
<dbReference type="GO" id="GO:0016874">
    <property type="term" value="F:ligase activity"/>
    <property type="evidence" value="ECO:0007669"/>
    <property type="project" value="UniProtKB-KW"/>
</dbReference>
<comment type="caution">
    <text evidence="3">The sequence shown here is derived from an EMBL/GenBank/DDBJ whole genome shotgun (WGS) entry which is preliminary data.</text>
</comment>
<accession>A0ABS6WBZ7</accession>
<evidence type="ECO:0000256" key="1">
    <source>
        <dbReference type="SAM" id="MobiDB-lite"/>
    </source>
</evidence>
<dbReference type="InterPro" id="IPR050664">
    <property type="entry name" value="Octanoyltrans_LipM/LipL"/>
</dbReference>
<dbReference type="PANTHER" id="PTHR43679:SF2">
    <property type="entry name" value="OCTANOYL-[GCVH]:PROTEIN N-OCTANOYLTRANSFERASE"/>
    <property type="match status" value="1"/>
</dbReference>
<dbReference type="RefSeq" id="WP_219082240.1">
    <property type="nucleotide sequence ID" value="NZ_JAHBBD010000017.1"/>
</dbReference>
<name>A0ABS6WBZ7_9BIFI</name>
<keyword evidence="3" id="KW-0436">Ligase</keyword>
<dbReference type="Pfam" id="PF21948">
    <property type="entry name" value="LplA-B_cat"/>
    <property type="match status" value="1"/>
</dbReference>
<feature type="compositionally biased region" description="Low complexity" evidence="1">
    <location>
        <begin position="358"/>
        <end position="370"/>
    </location>
</feature>
<proteinExistence type="predicted"/>
<protein>
    <submittedName>
        <fullName evidence="3">Lipoate--protein ligase family protein</fullName>
    </submittedName>
</protein>
<dbReference type="PANTHER" id="PTHR43679">
    <property type="entry name" value="OCTANOYLTRANSFERASE LIPM-RELATED"/>
    <property type="match status" value="1"/>
</dbReference>
<dbReference type="PROSITE" id="PS51733">
    <property type="entry name" value="BPL_LPL_CATALYTIC"/>
    <property type="match status" value="1"/>
</dbReference>
<reference evidence="3 4" key="1">
    <citation type="submission" date="2021-05" db="EMBL/GenBank/DDBJ databases">
        <title>Phylogenetic classification of ten novel species belonging to the genus Bifidobacterium comprising B. colchicus sp. nov., B. abeli sp. nov., B. bicoloris sp. nov., B. guerezis sp. nov., B. rosaliae sp. nov., B. santillanensis sp. nov., B. argentati sp. nov., B. amazzoni sp. nov., B. pluviali sp. nov., and B. pinnaculum sp. nov.</title>
        <authorList>
            <person name="Lugli G.A."/>
            <person name="Ruiz Garcia L."/>
            <person name="Margolles A."/>
            <person name="Ventura M."/>
        </authorList>
    </citation>
    <scope>NUCLEOTIDE SEQUENCE [LARGE SCALE GENOMIC DNA]</scope>
    <source>
        <strain evidence="3 4">6T3</strain>
    </source>
</reference>
<feature type="domain" description="BPL/LPL catalytic" evidence="2">
    <location>
        <begin position="168"/>
        <end position="365"/>
    </location>
</feature>
<evidence type="ECO:0000259" key="2">
    <source>
        <dbReference type="PROSITE" id="PS51733"/>
    </source>
</evidence>
<evidence type="ECO:0000313" key="3">
    <source>
        <dbReference type="EMBL" id="MBW3083266.1"/>
    </source>
</evidence>
<dbReference type="InterPro" id="IPR004143">
    <property type="entry name" value="BPL_LPL_catalytic"/>
</dbReference>